<comment type="subcellular location">
    <subcellularLocation>
        <location evidence="1">Cell envelope</location>
    </subcellularLocation>
</comment>
<keyword evidence="7" id="KW-1185">Reference proteome</keyword>
<dbReference type="PANTHER" id="PTHR30532">
    <property type="entry name" value="IRON III DICITRATE-BINDING PERIPLASMIC PROTEIN"/>
    <property type="match status" value="1"/>
</dbReference>
<gene>
    <name evidence="6" type="ORF">ACFQZM_19580</name>
</gene>
<sequence>MSNTGARHLTRRGLLGAGGAVALGALISACGGDDGGSGTASPSGGAWTFTDDRGTKVDLKSRPQRVVGYVGAVAALYDFGVDKQIVGVYGPTKLKDGKPDPQAGNLPVDRLTIIGNAYGEFNIEKYAALRPELLVDNMFVPNDLFYVPAESKDKIFALAPSVAISTGSVTLTKPIERTAALAAALGADLKSAKVTAAKARFDKAVESLRAAAKANPGLKVLAASASPDLFYASSPNKNTDLIFFKELGVDLILPQKLDKDGYFEPLSWENADRYKADVIMLDSRTQALQPKDLGSKPSWKDLPAVKANQVIPWQPEPRFSYEGCAPYIEALAASIKSAKKTG</sequence>
<dbReference type="RefSeq" id="WP_131757855.1">
    <property type="nucleotide sequence ID" value="NZ_CAACUY010000039.1"/>
</dbReference>
<dbReference type="InterPro" id="IPR051313">
    <property type="entry name" value="Bact_iron-sidero_bind"/>
</dbReference>
<comment type="caution">
    <text evidence="6">The sequence shown here is derived from an EMBL/GenBank/DDBJ whole genome shotgun (WGS) entry which is preliminary data.</text>
</comment>
<dbReference type="PROSITE" id="PS51318">
    <property type="entry name" value="TAT"/>
    <property type="match status" value="1"/>
</dbReference>
<dbReference type="InterPro" id="IPR006311">
    <property type="entry name" value="TAT_signal"/>
</dbReference>
<evidence type="ECO:0000256" key="3">
    <source>
        <dbReference type="ARBA" id="ARBA00022448"/>
    </source>
</evidence>
<evidence type="ECO:0000256" key="4">
    <source>
        <dbReference type="ARBA" id="ARBA00022729"/>
    </source>
</evidence>
<evidence type="ECO:0000313" key="6">
    <source>
        <dbReference type="EMBL" id="MFD0686710.1"/>
    </source>
</evidence>
<dbReference type="PROSITE" id="PS51257">
    <property type="entry name" value="PROKAR_LIPOPROTEIN"/>
    <property type="match status" value="1"/>
</dbReference>
<keyword evidence="4" id="KW-0732">Signal</keyword>
<dbReference type="EMBL" id="JBHTGP010000011">
    <property type="protein sequence ID" value="MFD0686710.1"/>
    <property type="molecule type" value="Genomic_DNA"/>
</dbReference>
<dbReference type="SUPFAM" id="SSF53807">
    <property type="entry name" value="Helical backbone' metal receptor"/>
    <property type="match status" value="1"/>
</dbReference>
<dbReference type="PROSITE" id="PS50983">
    <property type="entry name" value="FE_B12_PBP"/>
    <property type="match status" value="1"/>
</dbReference>
<evidence type="ECO:0000259" key="5">
    <source>
        <dbReference type="PROSITE" id="PS50983"/>
    </source>
</evidence>
<keyword evidence="3" id="KW-0813">Transport</keyword>
<evidence type="ECO:0000256" key="2">
    <source>
        <dbReference type="ARBA" id="ARBA00008814"/>
    </source>
</evidence>
<comment type="similarity">
    <text evidence="2">Belongs to the bacterial solute-binding protein 8 family.</text>
</comment>
<dbReference type="PANTHER" id="PTHR30532:SF24">
    <property type="entry name" value="FERRIC ENTEROBACTIN-BINDING PERIPLASMIC PROTEIN FEPB"/>
    <property type="match status" value="1"/>
</dbReference>
<dbReference type="Gene3D" id="3.40.50.1980">
    <property type="entry name" value="Nitrogenase molybdenum iron protein domain"/>
    <property type="match status" value="2"/>
</dbReference>
<dbReference type="Proteomes" id="UP001597063">
    <property type="component" value="Unassembled WGS sequence"/>
</dbReference>
<protein>
    <submittedName>
        <fullName evidence="6">ABC transporter substrate-binding protein</fullName>
    </submittedName>
</protein>
<dbReference type="Pfam" id="PF01497">
    <property type="entry name" value="Peripla_BP_2"/>
    <property type="match status" value="1"/>
</dbReference>
<evidence type="ECO:0000313" key="7">
    <source>
        <dbReference type="Proteomes" id="UP001597063"/>
    </source>
</evidence>
<organism evidence="6 7">
    <name type="scientific">Actinomadura fibrosa</name>
    <dbReference type="NCBI Taxonomy" id="111802"/>
    <lineage>
        <taxon>Bacteria</taxon>
        <taxon>Bacillati</taxon>
        <taxon>Actinomycetota</taxon>
        <taxon>Actinomycetes</taxon>
        <taxon>Streptosporangiales</taxon>
        <taxon>Thermomonosporaceae</taxon>
        <taxon>Actinomadura</taxon>
    </lineage>
</organism>
<accession>A0ABW2XLK2</accession>
<name>A0ABW2XLK2_9ACTN</name>
<evidence type="ECO:0000256" key="1">
    <source>
        <dbReference type="ARBA" id="ARBA00004196"/>
    </source>
</evidence>
<proteinExistence type="inferred from homology"/>
<feature type="domain" description="Fe/B12 periplasmic-binding" evidence="5">
    <location>
        <begin position="64"/>
        <end position="342"/>
    </location>
</feature>
<reference evidence="7" key="1">
    <citation type="journal article" date="2019" name="Int. J. Syst. Evol. Microbiol.">
        <title>The Global Catalogue of Microorganisms (GCM) 10K type strain sequencing project: providing services to taxonomists for standard genome sequencing and annotation.</title>
        <authorList>
            <consortium name="The Broad Institute Genomics Platform"/>
            <consortium name="The Broad Institute Genome Sequencing Center for Infectious Disease"/>
            <person name="Wu L."/>
            <person name="Ma J."/>
        </authorList>
    </citation>
    <scope>NUCLEOTIDE SEQUENCE [LARGE SCALE GENOMIC DNA]</scope>
    <source>
        <strain evidence="7">JCM 9371</strain>
    </source>
</reference>
<dbReference type="InterPro" id="IPR002491">
    <property type="entry name" value="ABC_transptr_periplasmic_BD"/>
</dbReference>